<evidence type="ECO:0000313" key="3">
    <source>
        <dbReference type="Proteomes" id="UP000236161"/>
    </source>
</evidence>
<dbReference type="PANTHER" id="PTHR35490:SF3">
    <property type="entry name" value="(WILD MALAYSIAN BANANA) HYPOTHETICAL PROTEIN"/>
    <property type="match status" value="1"/>
</dbReference>
<evidence type="ECO:0000256" key="1">
    <source>
        <dbReference type="SAM" id="Phobius"/>
    </source>
</evidence>
<keyword evidence="3" id="KW-1185">Reference proteome</keyword>
<reference evidence="2 3" key="1">
    <citation type="journal article" date="2017" name="Nature">
        <title>The Apostasia genome and the evolution of orchids.</title>
        <authorList>
            <person name="Zhang G.Q."/>
            <person name="Liu K.W."/>
            <person name="Li Z."/>
            <person name="Lohaus R."/>
            <person name="Hsiao Y.Y."/>
            <person name="Niu S.C."/>
            <person name="Wang J.Y."/>
            <person name="Lin Y.C."/>
            <person name="Xu Q."/>
            <person name="Chen L.J."/>
            <person name="Yoshida K."/>
            <person name="Fujiwara S."/>
            <person name="Wang Z.W."/>
            <person name="Zhang Y.Q."/>
            <person name="Mitsuda N."/>
            <person name="Wang M."/>
            <person name="Liu G.H."/>
            <person name="Pecoraro L."/>
            <person name="Huang H.X."/>
            <person name="Xiao X.J."/>
            <person name="Lin M."/>
            <person name="Wu X.Y."/>
            <person name="Wu W.L."/>
            <person name="Chen Y.Y."/>
            <person name="Chang S.B."/>
            <person name="Sakamoto S."/>
            <person name="Ohme-Takagi M."/>
            <person name="Yagi M."/>
            <person name="Zeng S.J."/>
            <person name="Shen C.Y."/>
            <person name="Yeh C.M."/>
            <person name="Luo Y.B."/>
            <person name="Tsai W.C."/>
            <person name="Van de Peer Y."/>
            <person name="Liu Z.J."/>
        </authorList>
    </citation>
    <scope>NUCLEOTIDE SEQUENCE [LARGE SCALE GENOMIC DNA]</scope>
    <source>
        <strain evidence="3">cv. Shenzhen</strain>
        <tissue evidence="2">Stem</tissue>
    </source>
</reference>
<dbReference type="Proteomes" id="UP000236161">
    <property type="component" value="Unassembled WGS sequence"/>
</dbReference>
<protein>
    <submittedName>
        <fullName evidence="2">Uncharacterized protein</fullName>
    </submittedName>
</protein>
<dbReference type="PANTHER" id="PTHR35490">
    <property type="entry name" value="BACTERIOPHAGE N4 ADSORPTION B PROTEIN"/>
    <property type="match status" value="1"/>
</dbReference>
<dbReference type="EMBL" id="KZ451911">
    <property type="protein sequence ID" value="PKA63045.1"/>
    <property type="molecule type" value="Genomic_DNA"/>
</dbReference>
<keyword evidence="1" id="KW-0812">Transmembrane</keyword>
<dbReference type="AlphaFoldDB" id="A0A2I0B5I2"/>
<feature type="transmembrane region" description="Helical" evidence="1">
    <location>
        <begin position="355"/>
        <end position="376"/>
    </location>
</feature>
<gene>
    <name evidence="2" type="ORF">AXF42_Ash007841</name>
</gene>
<proteinExistence type="predicted"/>
<evidence type="ECO:0000313" key="2">
    <source>
        <dbReference type="EMBL" id="PKA63045.1"/>
    </source>
</evidence>
<dbReference type="STRING" id="1088818.A0A2I0B5I2"/>
<organism evidence="2 3">
    <name type="scientific">Apostasia shenzhenica</name>
    <dbReference type="NCBI Taxonomy" id="1088818"/>
    <lineage>
        <taxon>Eukaryota</taxon>
        <taxon>Viridiplantae</taxon>
        <taxon>Streptophyta</taxon>
        <taxon>Embryophyta</taxon>
        <taxon>Tracheophyta</taxon>
        <taxon>Spermatophyta</taxon>
        <taxon>Magnoliopsida</taxon>
        <taxon>Liliopsida</taxon>
        <taxon>Asparagales</taxon>
        <taxon>Orchidaceae</taxon>
        <taxon>Apostasioideae</taxon>
        <taxon>Apostasia</taxon>
    </lineage>
</organism>
<sequence>MMPDITAIALESLIHSRSSRDSLGEKASLPESREEAEEWLVKVDGKKEPPAQRFYSPALYATPQPAPIPDVSSICWSPTTYVINYKRRDVRGGCLGGGFDVRKDDDGVGRGDAVAEEEKDEEEEIAIVGGSRGLTGIEEVEISEQEEDVFFDPLDSISFGTNHGEVEDGTSSSFHGCSSQFSFYNQSQSEYCDTTDEFLSDASLSSSSPSFIRSCEKELHVLRVTFLEEASRRKKAEETLVYMNEQWEKVVKCLFQIGPSFPEMQQPEKLQDEIDLAQICQERVFLKFVSESLERDLSKEETEDAMMKLIASKNYELSRLRNRMQYYESMNREMCQRNQDAVDLSRHRRDSKRRWIWSCIGLSLTVGASLFAYSYLHGKDLPLAPRSEASHSSTTQ</sequence>
<keyword evidence="1" id="KW-1133">Transmembrane helix</keyword>
<name>A0A2I0B5I2_9ASPA</name>
<dbReference type="OrthoDB" id="1736072at2759"/>
<keyword evidence="1" id="KW-0472">Membrane</keyword>
<accession>A0A2I0B5I2</accession>